<dbReference type="GO" id="GO:0042276">
    <property type="term" value="P:error-prone translesion synthesis"/>
    <property type="evidence" value="ECO:0007669"/>
    <property type="project" value="TreeGrafter"/>
</dbReference>
<dbReference type="InterPro" id="IPR017961">
    <property type="entry name" value="DNA_pol_Y-fam_little_finger"/>
</dbReference>
<protein>
    <submittedName>
        <fullName evidence="3">DUF4113 domain-containing protein</fullName>
    </submittedName>
</protein>
<organism evidence="3 4">
    <name type="scientific">Candidatus Cryptobacteroides faecipullorum</name>
    <dbReference type="NCBI Taxonomy" id="2840764"/>
    <lineage>
        <taxon>Bacteria</taxon>
        <taxon>Pseudomonadati</taxon>
        <taxon>Bacteroidota</taxon>
        <taxon>Bacteroidia</taxon>
        <taxon>Bacteroidales</taxon>
        <taxon>Candidatus Cryptobacteroides</taxon>
    </lineage>
</organism>
<dbReference type="Pfam" id="PF00817">
    <property type="entry name" value="IMS"/>
    <property type="match status" value="1"/>
</dbReference>
<accession>A0A9D9NC03</accession>
<dbReference type="GO" id="GO:0003887">
    <property type="term" value="F:DNA-directed DNA polymerase activity"/>
    <property type="evidence" value="ECO:0007669"/>
    <property type="project" value="TreeGrafter"/>
</dbReference>
<name>A0A9D9NC03_9BACT</name>
<dbReference type="GO" id="GO:0006281">
    <property type="term" value="P:DNA repair"/>
    <property type="evidence" value="ECO:0007669"/>
    <property type="project" value="UniProtKB-KW"/>
</dbReference>
<evidence type="ECO:0000259" key="2">
    <source>
        <dbReference type="PROSITE" id="PS50173"/>
    </source>
</evidence>
<dbReference type="PANTHER" id="PTHR11076:SF34">
    <property type="entry name" value="PROTEIN UMUC"/>
    <property type="match status" value="1"/>
</dbReference>
<evidence type="ECO:0000313" key="4">
    <source>
        <dbReference type="Proteomes" id="UP000823660"/>
    </source>
</evidence>
<dbReference type="PROSITE" id="PS50173">
    <property type="entry name" value="UMUC"/>
    <property type="match status" value="1"/>
</dbReference>
<comment type="caution">
    <text evidence="3">The sequence shown here is derived from an EMBL/GenBank/DDBJ whole genome shotgun (WGS) entry which is preliminary data.</text>
</comment>
<dbReference type="Gene3D" id="1.10.150.20">
    <property type="entry name" value="5' to 3' exonuclease, C-terminal subdomain"/>
    <property type="match status" value="1"/>
</dbReference>
<dbReference type="Pfam" id="PF11799">
    <property type="entry name" value="IMS_C"/>
    <property type="match status" value="1"/>
</dbReference>
<dbReference type="InterPro" id="IPR043502">
    <property type="entry name" value="DNA/RNA_pol_sf"/>
</dbReference>
<comment type="similarity">
    <text evidence="1">Belongs to the DNA polymerase type-Y family.</text>
</comment>
<reference evidence="3" key="2">
    <citation type="journal article" date="2021" name="PeerJ">
        <title>Extensive microbial diversity within the chicken gut microbiome revealed by metagenomics and culture.</title>
        <authorList>
            <person name="Gilroy R."/>
            <person name="Ravi A."/>
            <person name="Getino M."/>
            <person name="Pursley I."/>
            <person name="Horton D.L."/>
            <person name="Alikhan N.F."/>
            <person name="Baker D."/>
            <person name="Gharbi K."/>
            <person name="Hall N."/>
            <person name="Watson M."/>
            <person name="Adriaenssens E.M."/>
            <person name="Foster-Nyarko E."/>
            <person name="Jarju S."/>
            <person name="Secka A."/>
            <person name="Antonio M."/>
            <person name="Oren A."/>
            <person name="Chaudhuri R.R."/>
            <person name="La Ragione R."/>
            <person name="Hildebrand F."/>
            <person name="Pallen M.J."/>
        </authorList>
    </citation>
    <scope>NUCLEOTIDE SEQUENCE</scope>
    <source>
        <strain evidence="3">B1-15692</strain>
    </source>
</reference>
<evidence type="ECO:0000313" key="3">
    <source>
        <dbReference type="EMBL" id="MBO8467823.1"/>
    </source>
</evidence>
<gene>
    <name evidence="3" type="ORF">IAB99_08710</name>
</gene>
<dbReference type="Gene3D" id="3.40.1170.60">
    <property type="match status" value="1"/>
</dbReference>
<dbReference type="CDD" id="cd01700">
    <property type="entry name" value="PolY_Pol_V_umuC"/>
    <property type="match status" value="1"/>
</dbReference>
<dbReference type="InterPro" id="IPR001126">
    <property type="entry name" value="UmuC"/>
</dbReference>
<dbReference type="GO" id="GO:0005829">
    <property type="term" value="C:cytosol"/>
    <property type="evidence" value="ECO:0007669"/>
    <property type="project" value="TreeGrafter"/>
</dbReference>
<sequence length="420" mass="47577">MYALVDCNNFFVSCERVFQPQLEGKAVVVLSNNDGCVVARSNESKAMGIKMCTPFYQVRHLVERGELIACSSNYTLYGDLSARVMSILSDTVPKIEIYSIDEAFLVLDGIAPENIPRLCRDLIYKIRKWVGIPVSIGVAPTKTLAKIASHFAKTYKGYNGLCMMETEEKRIKALSLTPVREVWGIGRRLSVRMESMGIRTALDFTARPADWVKKHFMLHGERTWLELQGHVCVEEERPDKRKSICTSRSFAEMITDEGQLSAQVSDFAAKCAQKLRKEHTAASQISVFLHTNRFREDLGQYCPMRSMRLPVAVSSTQEIVSAAISLLHDIYRPGFLYKKAGVIVDDIVDEDSVQIPIFGYDLSVRQKNDRISHIMDAINGREKNLVRLATQRDALYADGIRSDYRSRRYSTSLDDIIEIH</sequence>
<dbReference type="GO" id="GO:0009432">
    <property type="term" value="P:SOS response"/>
    <property type="evidence" value="ECO:0007669"/>
    <property type="project" value="UniProtKB-KW"/>
</dbReference>
<dbReference type="Proteomes" id="UP000823660">
    <property type="component" value="Unassembled WGS sequence"/>
</dbReference>
<dbReference type="SUPFAM" id="SSF100879">
    <property type="entry name" value="Lesion bypass DNA polymerase (Y-family), little finger domain"/>
    <property type="match status" value="1"/>
</dbReference>
<dbReference type="SUPFAM" id="SSF56672">
    <property type="entry name" value="DNA/RNA polymerases"/>
    <property type="match status" value="1"/>
</dbReference>
<reference evidence="3" key="1">
    <citation type="submission" date="2020-10" db="EMBL/GenBank/DDBJ databases">
        <authorList>
            <person name="Gilroy R."/>
        </authorList>
    </citation>
    <scope>NUCLEOTIDE SEQUENCE</scope>
    <source>
        <strain evidence="3">B1-15692</strain>
    </source>
</reference>
<dbReference type="InterPro" id="IPR036775">
    <property type="entry name" value="DNA_pol_Y-fam_lit_finger_sf"/>
</dbReference>
<evidence type="ECO:0000256" key="1">
    <source>
        <dbReference type="ARBA" id="ARBA00010945"/>
    </source>
</evidence>
<dbReference type="PANTHER" id="PTHR11076">
    <property type="entry name" value="DNA REPAIR POLYMERASE UMUC / TRANSFERASE FAMILY MEMBER"/>
    <property type="match status" value="1"/>
</dbReference>
<dbReference type="EMBL" id="JADIMH010000056">
    <property type="protein sequence ID" value="MBO8467823.1"/>
    <property type="molecule type" value="Genomic_DNA"/>
</dbReference>
<proteinExistence type="inferred from homology"/>
<dbReference type="Gene3D" id="3.30.70.270">
    <property type="match status" value="1"/>
</dbReference>
<dbReference type="Gene3D" id="3.30.1490.100">
    <property type="entry name" value="DNA polymerase, Y-family, little finger domain"/>
    <property type="match status" value="1"/>
</dbReference>
<dbReference type="InterPro" id="IPR043128">
    <property type="entry name" value="Rev_trsase/Diguanyl_cyclase"/>
</dbReference>
<dbReference type="AlphaFoldDB" id="A0A9D9NC03"/>
<dbReference type="GO" id="GO:0003684">
    <property type="term" value="F:damaged DNA binding"/>
    <property type="evidence" value="ECO:0007669"/>
    <property type="project" value="InterPro"/>
</dbReference>
<feature type="domain" description="UmuC" evidence="2">
    <location>
        <begin position="2"/>
        <end position="186"/>
    </location>
</feature>
<dbReference type="InterPro" id="IPR050116">
    <property type="entry name" value="DNA_polymerase-Y"/>
</dbReference>